<dbReference type="AlphaFoldDB" id="A0AA36DJU1"/>
<feature type="domain" description="Peptidase S9 prolyl oligopeptidase catalytic" evidence="9">
    <location>
        <begin position="523"/>
        <end position="730"/>
    </location>
</feature>
<gene>
    <name evidence="11" type="ORF">MSPICULIGERA_LOCUS25846</name>
</gene>
<keyword evidence="7" id="KW-0963">Cytoplasm</keyword>
<dbReference type="GO" id="GO:0006508">
    <property type="term" value="P:proteolysis"/>
    <property type="evidence" value="ECO:0007669"/>
    <property type="project" value="InterPro"/>
</dbReference>
<dbReference type="EC" id="3.4.19.1" evidence="5"/>
<comment type="similarity">
    <text evidence="3">Belongs to the peptidase S9C family.</text>
</comment>
<dbReference type="EMBL" id="CATQJA010002710">
    <property type="protein sequence ID" value="CAJ0587893.1"/>
    <property type="molecule type" value="Genomic_DNA"/>
</dbReference>
<dbReference type="GO" id="GO:0005737">
    <property type="term" value="C:cytoplasm"/>
    <property type="evidence" value="ECO:0007669"/>
    <property type="project" value="UniProtKB-SubCell"/>
</dbReference>
<accession>A0AA36DJU1</accession>
<dbReference type="Pfam" id="PF19283">
    <property type="entry name" value="APEH_N"/>
    <property type="match status" value="1"/>
</dbReference>
<evidence type="ECO:0000256" key="3">
    <source>
        <dbReference type="ARBA" id="ARBA00010040"/>
    </source>
</evidence>
<dbReference type="GO" id="GO:0004252">
    <property type="term" value="F:serine-type endopeptidase activity"/>
    <property type="evidence" value="ECO:0007669"/>
    <property type="project" value="TreeGrafter"/>
</dbReference>
<evidence type="ECO:0000259" key="9">
    <source>
        <dbReference type="Pfam" id="PF00326"/>
    </source>
</evidence>
<feature type="non-terminal residue" evidence="11">
    <location>
        <position position="730"/>
    </location>
</feature>
<evidence type="ECO:0000256" key="5">
    <source>
        <dbReference type="ARBA" id="ARBA00012917"/>
    </source>
</evidence>
<comment type="subunit">
    <text evidence="4">Homotetramer.</text>
</comment>
<dbReference type="FunFam" id="3.40.50.1820:FF:000043">
    <property type="entry name" value="acylamino-acid-releasing enzyme"/>
    <property type="match status" value="1"/>
</dbReference>
<evidence type="ECO:0000256" key="8">
    <source>
        <dbReference type="ARBA" id="ARBA00022801"/>
    </source>
</evidence>
<dbReference type="GO" id="GO:0008242">
    <property type="term" value="F:omega peptidase activity"/>
    <property type="evidence" value="ECO:0007669"/>
    <property type="project" value="UniProtKB-EC"/>
</dbReference>
<evidence type="ECO:0000256" key="4">
    <source>
        <dbReference type="ARBA" id="ARBA00011881"/>
    </source>
</evidence>
<evidence type="ECO:0000313" key="11">
    <source>
        <dbReference type="EMBL" id="CAJ0587893.1"/>
    </source>
</evidence>
<comment type="catalytic activity">
    <reaction evidence="1">
        <text>Cleavage of an N-acetyl or N-formyl amino acid from the N-terminus of a polypeptide.</text>
        <dbReference type="EC" id="3.4.19.1"/>
    </reaction>
</comment>
<comment type="caution">
    <text evidence="11">The sequence shown here is derived from an EMBL/GenBank/DDBJ whole genome shotgun (WGS) entry which is preliminary data.</text>
</comment>
<name>A0AA36DJU1_9BILA</name>
<feature type="domain" description="Acylamino-acid-releasing enzyme N-terminal" evidence="10">
    <location>
        <begin position="85"/>
        <end position="464"/>
    </location>
</feature>
<evidence type="ECO:0000256" key="1">
    <source>
        <dbReference type="ARBA" id="ARBA00000721"/>
    </source>
</evidence>
<organism evidence="11 12">
    <name type="scientific">Mesorhabditis spiculigera</name>
    <dbReference type="NCBI Taxonomy" id="96644"/>
    <lineage>
        <taxon>Eukaryota</taxon>
        <taxon>Metazoa</taxon>
        <taxon>Ecdysozoa</taxon>
        <taxon>Nematoda</taxon>
        <taxon>Chromadorea</taxon>
        <taxon>Rhabditida</taxon>
        <taxon>Rhabditina</taxon>
        <taxon>Rhabditomorpha</taxon>
        <taxon>Rhabditoidea</taxon>
        <taxon>Rhabditidae</taxon>
        <taxon>Mesorhabditinae</taxon>
        <taxon>Mesorhabditis</taxon>
    </lineage>
</organism>
<evidence type="ECO:0000259" key="10">
    <source>
        <dbReference type="Pfam" id="PF19283"/>
    </source>
</evidence>
<evidence type="ECO:0000256" key="7">
    <source>
        <dbReference type="ARBA" id="ARBA00022490"/>
    </source>
</evidence>
<protein>
    <recommendedName>
        <fullName evidence="6">Acylamino-acid-releasing enzyme</fullName>
        <ecNumber evidence="5">3.4.19.1</ecNumber>
    </recommendedName>
</protein>
<comment type="subcellular location">
    <subcellularLocation>
        <location evidence="2">Cytoplasm</location>
    </subcellularLocation>
</comment>
<keyword evidence="8" id="KW-0378">Hydrolase</keyword>
<dbReference type="PANTHER" id="PTHR42776:SF4">
    <property type="entry name" value="ACYLAMINO-ACID-RELEASING ENZYME"/>
    <property type="match status" value="1"/>
</dbReference>
<dbReference type="Pfam" id="PF00326">
    <property type="entry name" value="Peptidase_S9"/>
    <property type="match status" value="1"/>
</dbReference>
<dbReference type="Gene3D" id="3.40.50.1820">
    <property type="entry name" value="alpha/beta hydrolase"/>
    <property type="match status" value="1"/>
</dbReference>
<evidence type="ECO:0000256" key="6">
    <source>
        <dbReference type="ARBA" id="ARBA00018421"/>
    </source>
</evidence>
<dbReference type="Gene3D" id="2.120.10.30">
    <property type="entry name" value="TolB, C-terminal domain"/>
    <property type="match status" value="1"/>
</dbReference>
<sequence>MASTSIQVGSAIEQGVKELEKLKDVYADLCQIPIPTNGRIVRAQNGVVQLTSIFSNRVLPLKKFARSQRVSVLNETELGFDLITSTCLPLTSTETQTAVYSPSNTKVAQLLVVKDTDKKYYLNVFDQQEHVELLSTDLSGQKKHGDIFGLGCEPFGTLRFSFGEGHILYAAERSVKSGQFFDADVEWDNEEKVVEARLGKKYEEKESWGEACSDVVNPVLCICDIITGSVTVLDQVPKGISPSFATWAPNDTGVVFFGVDDEPFRLGKIYCNNRKGSLYYYDLATAKMTVIGTPGMACEHPTFSPDGKTLVYFQRAADGPHQACMQMVKVSWPYDGSAPEEVVGIVHDTVEDPDVFPGFYAVSMTQKPWCTDGQRLIVGSIWRSKTEALIVDTKEGTVTRLTNNGGQVHGSWGVLDVNGDLVLATAAAPNRPHTVLLGRVPAAGAEREMLWTRVDGVSPTHELRQSLADVLWKFVQFKRDGLSPYEGILVQPTEGTSLPLVVFPHGGPHSTSIASWPRRDVGLLLNAGFAVLQVNYHGSLGFGDEFVRQLPGNVGDMEIKDVQHAAEQVLATEKRLDPSRVVCFGGSHGGFTVSHLIGQYPDFYRACCALNPVLNISAMYEITDITDWTWYEALGKEPEWTRAPNAEERDAMVRCSPVHHLDKVKTPYLLLIGQKDLRVVPHYRGFIRALQARKVPTKVLTYPPSCHPLEEVEVEADFSINMVRWFEQYL</sequence>
<proteinExistence type="inferred from homology"/>
<dbReference type="InterPro" id="IPR029058">
    <property type="entry name" value="AB_hydrolase_fold"/>
</dbReference>
<dbReference type="SUPFAM" id="SSF82171">
    <property type="entry name" value="DPP6 N-terminal domain-like"/>
    <property type="match status" value="1"/>
</dbReference>
<dbReference type="PANTHER" id="PTHR42776">
    <property type="entry name" value="SERINE PEPTIDASE S9 FAMILY MEMBER"/>
    <property type="match status" value="1"/>
</dbReference>
<evidence type="ECO:0000313" key="12">
    <source>
        <dbReference type="Proteomes" id="UP001177023"/>
    </source>
</evidence>
<dbReference type="SUPFAM" id="SSF53474">
    <property type="entry name" value="alpha/beta-Hydrolases"/>
    <property type="match status" value="1"/>
</dbReference>
<dbReference type="InterPro" id="IPR045550">
    <property type="entry name" value="AARE_N"/>
</dbReference>
<reference evidence="11" key="1">
    <citation type="submission" date="2023-06" db="EMBL/GenBank/DDBJ databases">
        <authorList>
            <person name="Delattre M."/>
        </authorList>
    </citation>
    <scope>NUCLEOTIDE SEQUENCE</scope>
    <source>
        <strain evidence="11">AF72</strain>
    </source>
</reference>
<dbReference type="InterPro" id="IPR011042">
    <property type="entry name" value="6-blade_b-propeller_TolB-like"/>
</dbReference>
<dbReference type="Proteomes" id="UP001177023">
    <property type="component" value="Unassembled WGS sequence"/>
</dbReference>
<keyword evidence="12" id="KW-1185">Reference proteome</keyword>
<dbReference type="InterPro" id="IPR001375">
    <property type="entry name" value="Peptidase_S9_cat"/>
</dbReference>
<evidence type="ECO:0000256" key="2">
    <source>
        <dbReference type="ARBA" id="ARBA00004496"/>
    </source>
</evidence>